<dbReference type="AlphaFoldDB" id="A0A182VDF1"/>
<keyword evidence="3" id="KW-1185">Reference proteome</keyword>
<dbReference type="VEuPathDB" id="VectorBase:AMEM013086"/>
<protein>
    <submittedName>
        <fullName evidence="2">Uncharacterized protein</fullName>
    </submittedName>
</protein>
<dbReference type="EnsemblMetazoa" id="AMEM013086-RA">
    <property type="protein sequence ID" value="AMEM013086-PA"/>
    <property type="gene ID" value="AMEM013086"/>
</dbReference>
<evidence type="ECO:0000313" key="3">
    <source>
        <dbReference type="Proteomes" id="UP000075903"/>
    </source>
</evidence>
<dbReference type="Proteomes" id="UP000075903">
    <property type="component" value="Unassembled WGS sequence"/>
</dbReference>
<evidence type="ECO:0000313" key="2">
    <source>
        <dbReference type="EnsemblMetazoa" id="AMEM013086-PA"/>
    </source>
</evidence>
<feature type="region of interest" description="Disordered" evidence="1">
    <location>
        <begin position="15"/>
        <end position="53"/>
    </location>
</feature>
<sequence length="110" mass="11333">MSHTTVSASVIQAVGSPGTAVSTPGGPPPVAATSGSGGNGNNHHWTSHAGRHSWDPGRMVGVEHLAGALSPLCITDANHEIVRPKPRRSARGLGRTCTRVRCAEDTARHS</sequence>
<proteinExistence type="predicted"/>
<name>A0A182VDF1_ANOME</name>
<evidence type="ECO:0000256" key="1">
    <source>
        <dbReference type="SAM" id="MobiDB-lite"/>
    </source>
</evidence>
<organism evidence="2 3">
    <name type="scientific">Anopheles merus</name>
    <name type="common">Mosquito</name>
    <dbReference type="NCBI Taxonomy" id="30066"/>
    <lineage>
        <taxon>Eukaryota</taxon>
        <taxon>Metazoa</taxon>
        <taxon>Ecdysozoa</taxon>
        <taxon>Arthropoda</taxon>
        <taxon>Hexapoda</taxon>
        <taxon>Insecta</taxon>
        <taxon>Pterygota</taxon>
        <taxon>Neoptera</taxon>
        <taxon>Endopterygota</taxon>
        <taxon>Diptera</taxon>
        <taxon>Nematocera</taxon>
        <taxon>Culicoidea</taxon>
        <taxon>Culicidae</taxon>
        <taxon>Anophelinae</taxon>
        <taxon>Anopheles</taxon>
    </lineage>
</organism>
<dbReference type="VEuPathDB" id="VectorBase:AMEM21_003066"/>
<reference evidence="2" key="1">
    <citation type="submission" date="2020-05" db="UniProtKB">
        <authorList>
            <consortium name="EnsemblMetazoa"/>
        </authorList>
    </citation>
    <scope>IDENTIFICATION</scope>
    <source>
        <strain evidence="2">MAF</strain>
    </source>
</reference>
<accession>A0A182VDF1</accession>